<feature type="domain" description="Methyltransferase small" evidence="6">
    <location>
        <begin position="100"/>
        <end position="195"/>
    </location>
</feature>
<dbReference type="HAMAP" id="MF_02126">
    <property type="entry name" value="RF_methyltr_PrmC"/>
    <property type="match status" value="1"/>
</dbReference>
<dbReference type="Proteomes" id="UP000237798">
    <property type="component" value="Unassembled WGS sequence"/>
</dbReference>
<evidence type="ECO:0000256" key="2">
    <source>
        <dbReference type="ARBA" id="ARBA00022679"/>
    </source>
</evidence>
<keyword evidence="2 5" id="KW-0808">Transferase</keyword>
<dbReference type="RefSeq" id="WP_106008360.1">
    <property type="nucleotide sequence ID" value="NZ_JALCQO010000019.1"/>
</dbReference>
<evidence type="ECO:0000256" key="4">
    <source>
        <dbReference type="ARBA" id="ARBA00048391"/>
    </source>
</evidence>
<sequence>MGNKINELLKYGYELLKKQKINSYILDVQLLLGKAINKDRLFLFINGDYEITEEEAENYYGYLKLREKKMPVKYILGECEFMGLNFKVRPGVLIPRPDTEILVECALKEIERSNFSDICDLCCGTGAIGLSIAKFIDYVDVKCSDISPTALQVTAENMRRFLLQERVQVIKSDLLQYFIENEMKFNMVVSNPPYIKISMIDTLMDDVKNYEPYEALCGGEDGLEFYRRIAVESLKVLEDDGVIMLEIGDDERDSVSSILRESGFENICCIKDLSGKDRVISAVVGTHSLI</sequence>
<dbReference type="Pfam" id="PF05175">
    <property type="entry name" value="MTS"/>
    <property type="match status" value="1"/>
</dbReference>
<organism evidence="8 9">
    <name type="scientific">Clostridium luticellarii</name>
    <dbReference type="NCBI Taxonomy" id="1691940"/>
    <lineage>
        <taxon>Bacteria</taxon>
        <taxon>Bacillati</taxon>
        <taxon>Bacillota</taxon>
        <taxon>Clostridia</taxon>
        <taxon>Eubacteriales</taxon>
        <taxon>Clostridiaceae</taxon>
        <taxon>Clostridium</taxon>
    </lineage>
</organism>
<evidence type="ECO:0000259" key="7">
    <source>
        <dbReference type="Pfam" id="PF17827"/>
    </source>
</evidence>
<dbReference type="AlphaFoldDB" id="A0A2T0BQS0"/>
<dbReference type="InterPro" id="IPR007848">
    <property type="entry name" value="Small_mtfrase_dom"/>
</dbReference>
<comment type="function">
    <text evidence="5">Methylates the class 1 translation termination release factors RF1/PrfA and RF2/PrfB on the glutamine residue of the universally conserved GGQ motif.</text>
</comment>
<dbReference type="Gene3D" id="1.10.8.10">
    <property type="entry name" value="DNA helicase RuvA subunit, C-terminal domain"/>
    <property type="match status" value="1"/>
</dbReference>
<dbReference type="NCBIfam" id="TIGR00536">
    <property type="entry name" value="hemK_fam"/>
    <property type="match status" value="1"/>
</dbReference>
<keyword evidence="9" id="KW-1185">Reference proteome</keyword>
<protein>
    <recommendedName>
        <fullName evidence="5">Release factor glutamine methyltransferase</fullName>
        <shortName evidence="5">RF MTase</shortName>
        <ecNumber evidence="5">2.1.1.297</ecNumber>
    </recommendedName>
    <alternativeName>
        <fullName evidence="5">N5-glutamine methyltransferase PrmC</fullName>
    </alternativeName>
    <alternativeName>
        <fullName evidence="5">Protein-(glutamine-N5) MTase PrmC</fullName>
    </alternativeName>
    <alternativeName>
        <fullName evidence="5">Protein-glutamine N-methyltransferase PrmC</fullName>
    </alternativeName>
</protein>
<comment type="catalytic activity">
    <reaction evidence="4 5">
        <text>L-glutaminyl-[peptide chain release factor] + S-adenosyl-L-methionine = N(5)-methyl-L-glutaminyl-[peptide chain release factor] + S-adenosyl-L-homocysteine + H(+)</text>
        <dbReference type="Rhea" id="RHEA:42896"/>
        <dbReference type="Rhea" id="RHEA-COMP:10271"/>
        <dbReference type="Rhea" id="RHEA-COMP:10272"/>
        <dbReference type="ChEBI" id="CHEBI:15378"/>
        <dbReference type="ChEBI" id="CHEBI:30011"/>
        <dbReference type="ChEBI" id="CHEBI:57856"/>
        <dbReference type="ChEBI" id="CHEBI:59789"/>
        <dbReference type="ChEBI" id="CHEBI:61891"/>
        <dbReference type="EC" id="2.1.1.297"/>
    </reaction>
</comment>
<dbReference type="InterPro" id="IPR004556">
    <property type="entry name" value="HemK-like"/>
</dbReference>
<dbReference type="PANTHER" id="PTHR18895">
    <property type="entry name" value="HEMK METHYLTRANSFERASE"/>
    <property type="match status" value="1"/>
</dbReference>
<dbReference type="NCBIfam" id="TIGR03534">
    <property type="entry name" value="RF_mod_PrmC"/>
    <property type="match status" value="1"/>
</dbReference>
<evidence type="ECO:0000259" key="6">
    <source>
        <dbReference type="Pfam" id="PF05175"/>
    </source>
</evidence>
<gene>
    <name evidence="5 8" type="primary">prmC</name>
    <name evidence="8" type="ORF">CLLU_08720</name>
</gene>
<dbReference type="CDD" id="cd02440">
    <property type="entry name" value="AdoMet_MTases"/>
    <property type="match status" value="1"/>
</dbReference>
<evidence type="ECO:0000256" key="1">
    <source>
        <dbReference type="ARBA" id="ARBA00022603"/>
    </source>
</evidence>
<comment type="caution">
    <text evidence="8">The sequence shown here is derived from an EMBL/GenBank/DDBJ whole genome shotgun (WGS) entry which is preliminary data.</text>
</comment>
<dbReference type="Pfam" id="PF17827">
    <property type="entry name" value="PrmC_N"/>
    <property type="match status" value="1"/>
</dbReference>
<evidence type="ECO:0000313" key="8">
    <source>
        <dbReference type="EMBL" id="PRR86217.1"/>
    </source>
</evidence>
<feature type="domain" description="Release factor glutamine methyltransferase N-terminal" evidence="7">
    <location>
        <begin position="7"/>
        <end position="77"/>
    </location>
</feature>
<name>A0A2T0BQS0_9CLOT</name>
<feature type="binding site" evidence="5">
    <location>
        <position position="145"/>
    </location>
    <ligand>
        <name>S-adenosyl-L-methionine</name>
        <dbReference type="ChEBI" id="CHEBI:59789"/>
    </ligand>
</feature>
<evidence type="ECO:0000256" key="3">
    <source>
        <dbReference type="ARBA" id="ARBA00022691"/>
    </source>
</evidence>
<dbReference type="EMBL" id="PVXP01000007">
    <property type="protein sequence ID" value="PRR86217.1"/>
    <property type="molecule type" value="Genomic_DNA"/>
</dbReference>
<dbReference type="EC" id="2.1.1.297" evidence="5"/>
<keyword evidence="3 5" id="KW-0949">S-adenosyl-L-methionine</keyword>
<dbReference type="InterPro" id="IPR002052">
    <property type="entry name" value="DNA_methylase_N6_adenine_CS"/>
</dbReference>
<dbReference type="InterPro" id="IPR050320">
    <property type="entry name" value="N5-glutamine_MTase"/>
</dbReference>
<dbReference type="InterPro" id="IPR040758">
    <property type="entry name" value="PrmC_N"/>
</dbReference>
<dbReference type="GO" id="GO:0003676">
    <property type="term" value="F:nucleic acid binding"/>
    <property type="evidence" value="ECO:0007669"/>
    <property type="project" value="InterPro"/>
</dbReference>
<dbReference type="PANTHER" id="PTHR18895:SF74">
    <property type="entry name" value="MTRF1L RELEASE FACTOR GLUTAMINE METHYLTRANSFERASE"/>
    <property type="match status" value="1"/>
</dbReference>
<dbReference type="InterPro" id="IPR019874">
    <property type="entry name" value="RF_methyltr_PrmC"/>
</dbReference>
<evidence type="ECO:0000256" key="5">
    <source>
        <dbReference type="HAMAP-Rule" id="MF_02126"/>
    </source>
</evidence>
<dbReference type="GO" id="GO:0032259">
    <property type="term" value="P:methylation"/>
    <property type="evidence" value="ECO:0007669"/>
    <property type="project" value="UniProtKB-KW"/>
</dbReference>
<feature type="binding site" evidence="5">
    <location>
        <begin position="191"/>
        <end position="194"/>
    </location>
    <ligand>
        <name>substrate</name>
    </ligand>
</feature>
<comment type="similarity">
    <text evidence="5">Belongs to the protein N5-glutamine methyltransferase family. PrmC subfamily.</text>
</comment>
<reference evidence="8 9" key="1">
    <citation type="submission" date="2018-03" db="EMBL/GenBank/DDBJ databases">
        <title>Genome sequence of Clostridium luticellarii DSM 29923.</title>
        <authorList>
            <person name="Poehlein A."/>
            <person name="Daniel R."/>
        </authorList>
    </citation>
    <scope>NUCLEOTIDE SEQUENCE [LARGE SCALE GENOMIC DNA]</scope>
    <source>
        <strain evidence="8 9">DSM 29923</strain>
    </source>
</reference>
<proteinExistence type="inferred from homology"/>
<dbReference type="GO" id="GO:0102559">
    <property type="term" value="F:peptide chain release factor N(5)-glutamine methyltransferase activity"/>
    <property type="evidence" value="ECO:0007669"/>
    <property type="project" value="UniProtKB-EC"/>
</dbReference>
<dbReference type="SUPFAM" id="SSF53335">
    <property type="entry name" value="S-adenosyl-L-methionine-dependent methyltransferases"/>
    <property type="match status" value="1"/>
</dbReference>
<comment type="caution">
    <text evidence="5">Lacks conserved residue(s) required for the propagation of feature annotation.</text>
</comment>
<keyword evidence="1 5" id="KW-0489">Methyltransferase</keyword>
<feature type="binding site" evidence="5">
    <location>
        <position position="191"/>
    </location>
    <ligand>
        <name>S-adenosyl-L-methionine</name>
        <dbReference type="ChEBI" id="CHEBI:59789"/>
    </ligand>
</feature>
<dbReference type="InterPro" id="IPR029063">
    <property type="entry name" value="SAM-dependent_MTases_sf"/>
</dbReference>
<accession>A0A2T0BQS0</accession>
<dbReference type="PROSITE" id="PS00092">
    <property type="entry name" value="N6_MTASE"/>
    <property type="match status" value="1"/>
</dbReference>
<evidence type="ECO:0000313" key="9">
    <source>
        <dbReference type="Proteomes" id="UP000237798"/>
    </source>
</evidence>
<dbReference type="OrthoDB" id="9800643at2"/>
<dbReference type="Gene3D" id="3.40.50.150">
    <property type="entry name" value="Vaccinia Virus protein VP39"/>
    <property type="match status" value="1"/>
</dbReference>